<proteinExistence type="predicted"/>
<evidence type="ECO:0000313" key="1">
    <source>
        <dbReference type="EMBL" id="EMM98609.1"/>
    </source>
</evidence>
<dbReference type="EMBL" id="AHMH02000147">
    <property type="protein sequence ID" value="EMM98609.1"/>
    <property type="molecule type" value="Genomic_DNA"/>
</dbReference>
<reference evidence="1 2" key="1">
    <citation type="submission" date="2013-01" db="EMBL/GenBank/DDBJ databases">
        <authorList>
            <person name="Harkins D.M."/>
            <person name="Durkin A.S."/>
            <person name="Brinkac L.M."/>
            <person name="Haft D.H."/>
            <person name="Selengut J.D."/>
            <person name="Sanka R."/>
            <person name="DePew J."/>
            <person name="Purushe J."/>
            <person name="Whelen A.C."/>
            <person name="Vinetz J.M."/>
            <person name="Sutton G.G."/>
            <person name="Nierman W.C."/>
            <person name="Fouts D.E."/>
        </authorList>
    </citation>
    <scope>NUCLEOTIDE SEQUENCE [LARGE SCALE GENOMIC DNA]</scope>
    <source>
        <strain evidence="1 2">2007001578</strain>
    </source>
</reference>
<gene>
    <name evidence="1" type="ORF">LEP1GSC035_1306</name>
</gene>
<protein>
    <submittedName>
        <fullName evidence="1">Uncharacterized protein</fullName>
    </submittedName>
</protein>
<organism evidence="1 2">
    <name type="scientific">Leptospira noguchii str. 2007001578</name>
    <dbReference type="NCBI Taxonomy" id="1049974"/>
    <lineage>
        <taxon>Bacteria</taxon>
        <taxon>Pseudomonadati</taxon>
        <taxon>Spirochaetota</taxon>
        <taxon>Spirochaetia</taxon>
        <taxon>Leptospirales</taxon>
        <taxon>Leptospiraceae</taxon>
        <taxon>Leptospira</taxon>
    </lineage>
</organism>
<keyword evidence="2" id="KW-1185">Reference proteome</keyword>
<comment type="caution">
    <text evidence="1">The sequence shown here is derived from an EMBL/GenBank/DDBJ whole genome shotgun (WGS) entry which is preliminary data.</text>
</comment>
<dbReference type="Proteomes" id="UP000012099">
    <property type="component" value="Unassembled WGS sequence"/>
</dbReference>
<evidence type="ECO:0000313" key="2">
    <source>
        <dbReference type="Proteomes" id="UP000012099"/>
    </source>
</evidence>
<name>A0ABP2T2T9_9LEPT</name>
<sequence length="40" mass="4824">MILCRSLFLKSLPSNDRNFLKEIVYLKFAERLIDSNLFKF</sequence>
<accession>A0ABP2T2T9</accession>